<gene>
    <name evidence="1" type="ORF">CVIRNUC_003735</name>
</gene>
<evidence type="ECO:0000313" key="1">
    <source>
        <dbReference type="EMBL" id="CAK0770113.1"/>
    </source>
</evidence>
<keyword evidence="2" id="KW-1185">Reference proteome</keyword>
<evidence type="ECO:0000313" key="2">
    <source>
        <dbReference type="Proteomes" id="UP001314263"/>
    </source>
</evidence>
<dbReference type="AlphaFoldDB" id="A0AAV1I379"/>
<name>A0AAV1I379_9CHLO</name>
<accession>A0AAV1I379</accession>
<comment type="caution">
    <text evidence="1">The sequence shown here is derived from an EMBL/GenBank/DDBJ whole genome shotgun (WGS) entry which is preliminary data.</text>
</comment>
<reference evidence="1 2" key="1">
    <citation type="submission" date="2023-10" db="EMBL/GenBank/DDBJ databases">
        <authorList>
            <person name="Maclean D."/>
            <person name="Macfadyen A."/>
        </authorList>
    </citation>
    <scope>NUCLEOTIDE SEQUENCE [LARGE SCALE GENOMIC DNA]</scope>
</reference>
<proteinExistence type="predicted"/>
<protein>
    <submittedName>
        <fullName evidence="1">Uncharacterized protein</fullName>
    </submittedName>
</protein>
<sequence length="282" mass="31008">MRVILPHTGHNTCGAGADSAAVLDAFSALALASKNTQVAVLTCHQVVPLPPFAALKHLILSSVEPAHLPITCLEHATSLETLSLGVDWSARASEDINVSSLHALKHVRIDSFAPRCLIVPDGCLLHLVWDGKRGSNFEEWVDDMQFWCEGQSIRLGSLQISWKDPDWQSYNMADLRTMLTSDQELAYISLCSPELGNEEEPFLVDPSSCQMLALAERVRFRFGKACSIRVTDMQPKWKDLSITAAKVKLEVEDTAALVRSLDNFQINGIANYGFTIPNMGSS</sequence>
<dbReference type="Proteomes" id="UP001314263">
    <property type="component" value="Unassembled WGS sequence"/>
</dbReference>
<dbReference type="EMBL" id="CAUYUE010000004">
    <property type="protein sequence ID" value="CAK0770113.1"/>
    <property type="molecule type" value="Genomic_DNA"/>
</dbReference>
<organism evidence="1 2">
    <name type="scientific">Coccomyxa viridis</name>
    <dbReference type="NCBI Taxonomy" id="1274662"/>
    <lineage>
        <taxon>Eukaryota</taxon>
        <taxon>Viridiplantae</taxon>
        <taxon>Chlorophyta</taxon>
        <taxon>core chlorophytes</taxon>
        <taxon>Trebouxiophyceae</taxon>
        <taxon>Trebouxiophyceae incertae sedis</taxon>
        <taxon>Coccomyxaceae</taxon>
        <taxon>Coccomyxa</taxon>
    </lineage>
</organism>